<accession>A0ABS8WBX8</accession>
<sequence length="197" mass="21556">MIVTNWLQRPSMKGVFVRGFSLIEAMITLFILTTGLLGVAASQGIAKKSAFESQQRTLASFIAMDIAERIHLNRTEFINTPDLYAVNSVIETAKTLTLPKCSSCSASDRRTIDLIHWQDLLKGTQVSDNARSIGGLAKADACIGYETTSGLVTIIISWQSRQQLEDGANTTMTLAKNCGAESKERRQITITTLVRNA</sequence>
<dbReference type="PROSITE" id="PS00409">
    <property type="entry name" value="PROKAR_NTER_METHYL"/>
    <property type="match status" value="1"/>
</dbReference>
<dbReference type="RefSeq" id="WP_233054165.1">
    <property type="nucleotide sequence ID" value="NZ_JAIMJA010000020.1"/>
</dbReference>
<dbReference type="InterPro" id="IPR012902">
    <property type="entry name" value="N_methyl_site"/>
</dbReference>
<protein>
    <submittedName>
        <fullName evidence="2">Type IV pilus modification protein PilV</fullName>
    </submittedName>
</protein>
<keyword evidence="1" id="KW-0812">Transmembrane</keyword>
<dbReference type="Proteomes" id="UP001201273">
    <property type="component" value="Unassembled WGS sequence"/>
</dbReference>
<name>A0ABS8WBX8_9GAMM</name>
<proteinExistence type="predicted"/>
<reference evidence="2 3" key="1">
    <citation type="journal article" date="2022" name="Environ. Microbiol. Rep.">
        <title>Eco-phylogenetic analyses reveal divergent evolution of vitamin B12 metabolism in the marine bacterial family 'Psychromonadaceae'.</title>
        <authorList>
            <person name="Jin X."/>
            <person name="Yang Y."/>
            <person name="Cao H."/>
            <person name="Gao B."/>
            <person name="Zhao Z."/>
        </authorList>
    </citation>
    <scope>NUCLEOTIDE SEQUENCE [LARGE SCALE GENOMIC DNA]</scope>
    <source>
        <strain evidence="2 3">MKS20</strain>
    </source>
</reference>
<keyword evidence="3" id="KW-1185">Reference proteome</keyword>
<dbReference type="InterPro" id="IPR013362">
    <property type="entry name" value="Pilus_4_PilV"/>
</dbReference>
<evidence type="ECO:0000313" key="2">
    <source>
        <dbReference type="EMBL" id="MCE2596529.1"/>
    </source>
</evidence>
<comment type="caution">
    <text evidence="2">The sequence shown here is derived from an EMBL/GenBank/DDBJ whole genome shotgun (WGS) entry which is preliminary data.</text>
</comment>
<keyword evidence="1" id="KW-1133">Transmembrane helix</keyword>
<evidence type="ECO:0000256" key="1">
    <source>
        <dbReference type="SAM" id="Phobius"/>
    </source>
</evidence>
<gene>
    <name evidence="2" type="primary">pilV</name>
    <name evidence="2" type="ORF">K6Y31_17170</name>
</gene>
<keyword evidence="1" id="KW-0472">Membrane</keyword>
<dbReference type="EMBL" id="JAIMJA010000020">
    <property type="protein sequence ID" value="MCE2596529.1"/>
    <property type="molecule type" value="Genomic_DNA"/>
</dbReference>
<dbReference type="NCBIfam" id="TIGR02523">
    <property type="entry name" value="type_IV_pilV"/>
    <property type="match status" value="1"/>
</dbReference>
<evidence type="ECO:0000313" key="3">
    <source>
        <dbReference type="Proteomes" id="UP001201273"/>
    </source>
</evidence>
<organism evidence="2 3">
    <name type="scientific">Motilimonas cestriensis</name>
    <dbReference type="NCBI Taxonomy" id="2742685"/>
    <lineage>
        <taxon>Bacteria</taxon>
        <taxon>Pseudomonadati</taxon>
        <taxon>Pseudomonadota</taxon>
        <taxon>Gammaproteobacteria</taxon>
        <taxon>Alteromonadales</taxon>
        <taxon>Alteromonadales genera incertae sedis</taxon>
        <taxon>Motilimonas</taxon>
    </lineage>
</organism>
<dbReference type="Pfam" id="PF07963">
    <property type="entry name" value="N_methyl"/>
    <property type="match status" value="1"/>
</dbReference>
<feature type="transmembrane region" description="Helical" evidence="1">
    <location>
        <begin position="20"/>
        <end position="41"/>
    </location>
</feature>